<accession>A0AAP0JV99</accession>
<sequence>MMKCNADYDAITALKLLYMPQLAWAMPQLKDRSKLPNIVDHVIKNTMDLKHLYQVGVVTVLCVQPEPSYKPLITDGLHFLFPLVHVELGGTLKVTEHASARKKGN</sequence>
<gene>
    <name evidence="1" type="ORF">Scep_010145</name>
</gene>
<reference evidence="1 2" key="1">
    <citation type="submission" date="2024-01" db="EMBL/GenBank/DDBJ databases">
        <title>Genome assemblies of Stephania.</title>
        <authorList>
            <person name="Yang L."/>
        </authorList>
    </citation>
    <scope>NUCLEOTIDE SEQUENCE [LARGE SCALE GENOMIC DNA]</scope>
    <source>
        <strain evidence="1">JXDWG</strain>
        <tissue evidence="1">Leaf</tissue>
    </source>
</reference>
<dbReference type="AlphaFoldDB" id="A0AAP0JV99"/>
<evidence type="ECO:0000313" key="1">
    <source>
        <dbReference type="EMBL" id="KAK9140464.1"/>
    </source>
</evidence>
<dbReference type="Proteomes" id="UP001419268">
    <property type="component" value="Unassembled WGS sequence"/>
</dbReference>
<name>A0AAP0JV99_9MAGN</name>
<proteinExistence type="predicted"/>
<keyword evidence="2" id="KW-1185">Reference proteome</keyword>
<comment type="caution">
    <text evidence="1">The sequence shown here is derived from an EMBL/GenBank/DDBJ whole genome shotgun (WGS) entry which is preliminary data.</text>
</comment>
<dbReference type="EMBL" id="JBBNAG010000004">
    <property type="protein sequence ID" value="KAK9140464.1"/>
    <property type="molecule type" value="Genomic_DNA"/>
</dbReference>
<evidence type="ECO:0000313" key="2">
    <source>
        <dbReference type="Proteomes" id="UP001419268"/>
    </source>
</evidence>
<protein>
    <submittedName>
        <fullName evidence="1">Uncharacterized protein</fullName>
    </submittedName>
</protein>
<organism evidence="1 2">
    <name type="scientific">Stephania cephalantha</name>
    <dbReference type="NCBI Taxonomy" id="152367"/>
    <lineage>
        <taxon>Eukaryota</taxon>
        <taxon>Viridiplantae</taxon>
        <taxon>Streptophyta</taxon>
        <taxon>Embryophyta</taxon>
        <taxon>Tracheophyta</taxon>
        <taxon>Spermatophyta</taxon>
        <taxon>Magnoliopsida</taxon>
        <taxon>Ranunculales</taxon>
        <taxon>Menispermaceae</taxon>
        <taxon>Menispermoideae</taxon>
        <taxon>Cissampelideae</taxon>
        <taxon>Stephania</taxon>
    </lineage>
</organism>